<protein>
    <submittedName>
        <fullName evidence="9">TolC family protein</fullName>
    </submittedName>
</protein>
<evidence type="ECO:0000256" key="4">
    <source>
        <dbReference type="ARBA" id="ARBA00022452"/>
    </source>
</evidence>
<comment type="caution">
    <text evidence="9">The sequence shown here is derived from an EMBL/GenBank/DDBJ whole genome shotgun (WGS) entry which is preliminary data.</text>
</comment>
<dbReference type="Proteomes" id="UP001595615">
    <property type="component" value="Unassembled WGS sequence"/>
</dbReference>
<evidence type="ECO:0000256" key="3">
    <source>
        <dbReference type="ARBA" id="ARBA00022448"/>
    </source>
</evidence>
<proteinExistence type="inferred from homology"/>
<keyword evidence="7" id="KW-0998">Cell outer membrane</keyword>
<dbReference type="Pfam" id="PF02321">
    <property type="entry name" value="OEP"/>
    <property type="match status" value="2"/>
</dbReference>
<dbReference type="RefSeq" id="WP_380860356.1">
    <property type="nucleotide sequence ID" value="NZ_JBHRXV010000007.1"/>
</dbReference>
<dbReference type="EMBL" id="JBHRXV010000007">
    <property type="protein sequence ID" value="MFC3712788.1"/>
    <property type="molecule type" value="Genomic_DNA"/>
</dbReference>
<evidence type="ECO:0000256" key="2">
    <source>
        <dbReference type="ARBA" id="ARBA00007613"/>
    </source>
</evidence>
<evidence type="ECO:0000256" key="1">
    <source>
        <dbReference type="ARBA" id="ARBA00004442"/>
    </source>
</evidence>
<keyword evidence="5" id="KW-0812">Transmembrane</keyword>
<keyword evidence="6" id="KW-0472">Membrane</keyword>
<dbReference type="PANTHER" id="PTHR30026">
    <property type="entry name" value="OUTER MEMBRANE PROTEIN TOLC"/>
    <property type="match status" value="1"/>
</dbReference>
<keyword evidence="4" id="KW-1134">Transmembrane beta strand</keyword>
<sequence>MLRACLTAAVACATVAPAAAATFAQALRTVAENHPRLQAVDAIAAGGRADIDAAKAAWRPQVSLVGDTGWQRSGLTSRSDTAFLPGVRATQLVYDGGRTGADVAQRRYRAESLAVEHDRVLADLAQRLSDAYLEWSRQRALLAIADEQVVSLQRLETMVRQIAEFDRGRASDVALVSTRLAQSEAQRDARRIAISDARALIRQIAAAEVEPEGEMPSPDPFMPKSLDAALGALDTHPAVRIADLEISQAGAAVDAARAWWKPRLSLDAGSESESSLTGRTNLFGTVELKLRSTLSPIDGGGGSARLASAQANASAARLEARFTERNLRDEVVRHWTSVADRTPRLATLSALVETTDASSAVVGEQFKLGRRSILDLLSFEVERFSARTQLESERRDLLAAKYRLLAVTARLSPAFVPDAVAAPVEGGS</sequence>
<accession>A0ABV7XAR4</accession>
<keyword evidence="8" id="KW-0732">Signal</keyword>
<name>A0ABV7XAR4_9SPHN</name>
<dbReference type="InterPro" id="IPR051906">
    <property type="entry name" value="TolC-like"/>
</dbReference>
<organism evidence="9 10">
    <name type="scientific">Sphingoaurantiacus capsulatus</name>
    <dbReference type="NCBI Taxonomy" id="1771310"/>
    <lineage>
        <taxon>Bacteria</taxon>
        <taxon>Pseudomonadati</taxon>
        <taxon>Pseudomonadota</taxon>
        <taxon>Alphaproteobacteria</taxon>
        <taxon>Sphingomonadales</taxon>
        <taxon>Sphingosinicellaceae</taxon>
        <taxon>Sphingoaurantiacus</taxon>
    </lineage>
</organism>
<feature type="signal peptide" evidence="8">
    <location>
        <begin position="1"/>
        <end position="20"/>
    </location>
</feature>
<evidence type="ECO:0000256" key="5">
    <source>
        <dbReference type="ARBA" id="ARBA00022692"/>
    </source>
</evidence>
<evidence type="ECO:0000313" key="9">
    <source>
        <dbReference type="EMBL" id="MFC3712788.1"/>
    </source>
</evidence>
<dbReference type="PANTHER" id="PTHR30026:SF22">
    <property type="entry name" value="OUTER MEMBRANE EFFLUX PROTEIN"/>
    <property type="match status" value="1"/>
</dbReference>
<comment type="similarity">
    <text evidence="2">Belongs to the outer membrane factor (OMF) (TC 1.B.17) family.</text>
</comment>
<evidence type="ECO:0000256" key="8">
    <source>
        <dbReference type="SAM" id="SignalP"/>
    </source>
</evidence>
<dbReference type="Gene3D" id="1.20.1600.10">
    <property type="entry name" value="Outer membrane efflux proteins (OEP)"/>
    <property type="match status" value="1"/>
</dbReference>
<feature type="chain" id="PRO_5046516551" evidence="8">
    <location>
        <begin position="21"/>
        <end position="428"/>
    </location>
</feature>
<evidence type="ECO:0000256" key="6">
    <source>
        <dbReference type="ARBA" id="ARBA00023136"/>
    </source>
</evidence>
<comment type="subcellular location">
    <subcellularLocation>
        <location evidence="1">Cell outer membrane</location>
    </subcellularLocation>
</comment>
<keyword evidence="10" id="KW-1185">Reference proteome</keyword>
<reference evidence="10" key="1">
    <citation type="journal article" date="2019" name="Int. J. Syst. Evol. Microbiol.">
        <title>The Global Catalogue of Microorganisms (GCM) 10K type strain sequencing project: providing services to taxonomists for standard genome sequencing and annotation.</title>
        <authorList>
            <consortium name="The Broad Institute Genomics Platform"/>
            <consortium name="The Broad Institute Genome Sequencing Center for Infectious Disease"/>
            <person name="Wu L."/>
            <person name="Ma J."/>
        </authorList>
    </citation>
    <scope>NUCLEOTIDE SEQUENCE [LARGE SCALE GENOMIC DNA]</scope>
    <source>
        <strain evidence="10">KCTC 42644</strain>
    </source>
</reference>
<dbReference type="SUPFAM" id="SSF56954">
    <property type="entry name" value="Outer membrane efflux proteins (OEP)"/>
    <property type="match status" value="1"/>
</dbReference>
<evidence type="ECO:0000313" key="10">
    <source>
        <dbReference type="Proteomes" id="UP001595615"/>
    </source>
</evidence>
<evidence type="ECO:0000256" key="7">
    <source>
        <dbReference type="ARBA" id="ARBA00023237"/>
    </source>
</evidence>
<gene>
    <name evidence="9" type="ORF">ACFOMD_09420</name>
</gene>
<dbReference type="InterPro" id="IPR003423">
    <property type="entry name" value="OMP_efflux"/>
</dbReference>
<keyword evidence="3" id="KW-0813">Transport</keyword>